<evidence type="ECO:0000313" key="4">
    <source>
        <dbReference type="Proteomes" id="UP000061660"/>
    </source>
</evidence>
<name>A0A0U2W5N7_9BACL</name>
<accession>A0A0U2W5N7</accession>
<dbReference type="CDD" id="cd00667">
    <property type="entry name" value="ring_hydroxylating_dioxygenases_beta"/>
    <property type="match status" value="1"/>
</dbReference>
<dbReference type="GO" id="GO:0051213">
    <property type="term" value="F:dioxygenase activity"/>
    <property type="evidence" value="ECO:0007669"/>
    <property type="project" value="UniProtKB-KW"/>
</dbReference>
<dbReference type="PANTHER" id="PTHR41534:SF2">
    <property type="entry name" value="3-PHENYLPROPIONATE_CINNAMIC ACID DIOXYGENASE SUBUNIT BETA"/>
    <property type="match status" value="1"/>
</dbReference>
<keyword evidence="3" id="KW-0223">Dioxygenase</keyword>
<dbReference type="AlphaFoldDB" id="A0A0U2W5N7"/>
<dbReference type="Proteomes" id="UP000061660">
    <property type="component" value="Chromosome"/>
</dbReference>
<gene>
    <name evidence="3" type="ORF">IJ22_35380</name>
</gene>
<dbReference type="KEGG" id="pnp:IJ22_35380"/>
<reference evidence="3 4" key="2">
    <citation type="journal article" date="2016" name="Genome Announc.">
        <title>Complete Genome Sequences of Two Interactive Moderate Thermophiles, Paenibacillus napthalenovorans 32O-Y and Paenibacillus sp. 32O-W.</title>
        <authorList>
            <person name="Butler R.R.III."/>
            <person name="Wang J."/>
            <person name="Stark B.C."/>
            <person name="Pombert J.F."/>
        </authorList>
    </citation>
    <scope>NUCLEOTIDE SEQUENCE [LARGE SCALE GENOMIC DNA]</scope>
    <source>
        <strain evidence="3 4">32O-Y</strain>
    </source>
</reference>
<dbReference type="RefSeq" id="WP_062409699.1">
    <property type="nucleotide sequence ID" value="NZ_CP013652.1"/>
</dbReference>
<sequence>MLSTSIKIGNPVYFEILEFLQAEAEVLDSGEFRKWLDMLDQEIKYVMPVRTTRERIHGEGFIGNMNHFEENYASLKKRVERVETEFAWAEDPPSRTRRFITNVRIEQSAEDEFKVKSYLLLTRSRGNESDYNLITCVRNDILTRTGQECKLKTREILIDQTTLGMDNLGVFF</sequence>
<evidence type="ECO:0000256" key="2">
    <source>
        <dbReference type="ARBA" id="ARBA00023002"/>
    </source>
</evidence>
<reference evidence="4" key="1">
    <citation type="submission" date="2015-12" db="EMBL/GenBank/DDBJ databases">
        <title>Complete genome sequences of two moderately thermophilic Paenibacillus species.</title>
        <authorList>
            <person name="Butler R.III."/>
            <person name="Wang J."/>
            <person name="Stark B.C."/>
            <person name="Pombert J.-F."/>
        </authorList>
    </citation>
    <scope>NUCLEOTIDE SEQUENCE [LARGE SCALE GENOMIC DNA]</scope>
    <source>
        <strain evidence="4">32O-Y</strain>
    </source>
</reference>
<keyword evidence="2" id="KW-0560">Oxidoreductase</keyword>
<dbReference type="OrthoDB" id="7446267at2"/>
<dbReference type="NCBIfam" id="NF007479">
    <property type="entry name" value="PRK10069.1"/>
    <property type="match status" value="1"/>
</dbReference>
<dbReference type="Gene3D" id="3.10.450.50">
    <property type="match status" value="1"/>
</dbReference>
<evidence type="ECO:0000256" key="1">
    <source>
        <dbReference type="ARBA" id="ARBA00009570"/>
    </source>
</evidence>
<dbReference type="STRING" id="162209.IJ22_35380"/>
<evidence type="ECO:0000313" key="3">
    <source>
        <dbReference type="EMBL" id="ALS23876.1"/>
    </source>
</evidence>
<dbReference type="SUPFAM" id="SSF54427">
    <property type="entry name" value="NTF2-like"/>
    <property type="match status" value="1"/>
</dbReference>
<dbReference type="InterPro" id="IPR032710">
    <property type="entry name" value="NTF2-like_dom_sf"/>
</dbReference>
<organism evidence="3 4">
    <name type="scientific">Paenibacillus naphthalenovorans</name>
    <dbReference type="NCBI Taxonomy" id="162209"/>
    <lineage>
        <taxon>Bacteria</taxon>
        <taxon>Bacillati</taxon>
        <taxon>Bacillota</taxon>
        <taxon>Bacilli</taxon>
        <taxon>Bacillales</taxon>
        <taxon>Paenibacillaceae</taxon>
        <taxon>Paenibacillus</taxon>
    </lineage>
</organism>
<dbReference type="GO" id="GO:0019380">
    <property type="term" value="P:3-phenylpropionate catabolic process"/>
    <property type="evidence" value="ECO:0007669"/>
    <property type="project" value="TreeGrafter"/>
</dbReference>
<proteinExistence type="inferred from homology"/>
<dbReference type="Pfam" id="PF00866">
    <property type="entry name" value="Ring_hydroxyl_B"/>
    <property type="match status" value="1"/>
</dbReference>
<protein>
    <submittedName>
        <fullName evidence="3">Subunit beta of 3-phenylpropionate dioxygenase</fullName>
    </submittedName>
</protein>
<dbReference type="PATRIC" id="fig|162209.4.peg.3761"/>
<dbReference type="EMBL" id="CP013652">
    <property type="protein sequence ID" value="ALS23876.1"/>
    <property type="molecule type" value="Genomic_DNA"/>
</dbReference>
<keyword evidence="4" id="KW-1185">Reference proteome</keyword>
<dbReference type="PANTHER" id="PTHR41534">
    <property type="entry name" value="BLR3401 PROTEIN"/>
    <property type="match status" value="1"/>
</dbReference>
<dbReference type="InterPro" id="IPR000391">
    <property type="entry name" value="Rng_hydr_dOase-bsu"/>
</dbReference>
<comment type="similarity">
    <text evidence="1">Belongs to the bacterial ring-hydroxylating dioxygenase beta subunit family.</text>
</comment>